<evidence type="ECO:0000256" key="7">
    <source>
        <dbReference type="ARBA" id="ARBA00022777"/>
    </source>
</evidence>
<comment type="subcellular location">
    <subcellularLocation>
        <location evidence="2">Membrane</location>
    </subcellularLocation>
</comment>
<feature type="domain" description="HAMP" evidence="13">
    <location>
        <begin position="194"/>
        <end position="247"/>
    </location>
</feature>
<dbReference type="SUPFAM" id="SSF55874">
    <property type="entry name" value="ATPase domain of HSP90 chaperone/DNA topoisomerase II/histidine kinase"/>
    <property type="match status" value="1"/>
</dbReference>
<evidence type="ECO:0000256" key="11">
    <source>
        <dbReference type="SAM" id="Phobius"/>
    </source>
</evidence>
<evidence type="ECO:0000256" key="6">
    <source>
        <dbReference type="ARBA" id="ARBA00022692"/>
    </source>
</evidence>
<dbReference type="PROSITE" id="PS50885">
    <property type="entry name" value="HAMP"/>
    <property type="match status" value="1"/>
</dbReference>
<name>A0A2D2CW53_METT3</name>
<dbReference type="EC" id="2.7.13.3" evidence="3"/>
<dbReference type="Proteomes" id="UP000230709">
    <property type="component" value="Chromosome"/>
</dbReference>
<keyword evidence="4" id="KW-0597">Phosphoprotein</keyword>
<reference evidence="15" key="1">
    <citation type="submission" date="2017-10" db="EMBL/GenBank/DDBJ databases">
        <title>Completed PacBio SMRT sequence of Methylosinus trichosporium OB3b reveals presence of a third large plasmid.</title>
        <authorList>
            <person name="Charles T.C."/>
            <person name="Lynch M.D.J."/>
            <person name="Heil J.R."/>
            <person name="Cheng J."/>
        </authorList>
    </citation>
    <scope>NUCLEOTIDE SEQUENCE [LARGE SCALE GENOMIC DNA]</scope>
    <source>
        <strain evidence="15">OB3b</strain>
    </source>
</reference>
<dbReference type="InterPro" id="IPR050428">
    <property type="entry name" value="TCS_sensor_his_kinase"/>
</dbReference>
<dbReference type="RefSeq" id="WP_003610963.1">
    <property type="nucleotide sequence ID" value="NZ_ADVE02000001.1"/>
</dbReference>
<dbReference type="PRINTS" id="PR00344">
    <property type="entry name" value="BCTRLSENSOR"/>
</dbReference>
<evidence type="ECO:0000259" key="12">
    <source>
        <dbReference type="PROSITE" id="PS50109"/>
    </source>
</evidence>
<keyword evidence="10 11" id="KW-0472">Membrane</keyword>
<accession>A0A2D2CW53</accession>
<keyword evidence="7 14" id="KW-0418">Kinase</keyword>
<dbReference type="PANTHER" id="PTHR45436:SF5">
    <property type="entry name" value="SENSOR HISTIDINE KINASE TRCS"/>
    <property type="match status" value="1"/>
</dbReference>
<dbReference type="SMART" id="SM00387">
    <property type="entry name" value="HATPase_c"/>
    <property type="match status" value="1"/>
</dbReference>
<evidence type="ECO:0000256" key="3">
    <source>
        <dbReference type="ARBA" id="ARBA00012438"/>
    </source>
</evidence>
<dbReference type="InterPro" id="IPR005467">
    <property type="entry name" value="His_kinase_dom"/>
</dbReference>
<evidence type="ECO:0000256" key="5">
    <source>
        <dbReference type="ARBA" id="ARBA00022679"/>
    </source>
</evidence>
<dbReference type="InterPro" id="IPR004358">
    <property type="entry name" value="Sig_transdc_His_kin-like_C"/>
</dbReference>
<evidence type="ECO:0000256" key="8">
    <source>
        <dbReference type="ARBA" id="ARBA00022989"/>
    </source>
</evidence>
<dbReference type="GO" id="GO:0016020">
    <property type="term" value="C:membrane"/>
    <property type="evidence" value="ECO:0007669"/>
    <property type="project" value="UniProtKB-SubCell"/>
</dbReference>
<evidence type="ECO:0000256" key="4">
    <source>
        <dbReference type="ARBA" id="ARBA00022553"/>
    </source>
</evidence>
<evidence type="ECO:0000256" key="9">
    <source>
        <dbReference type="ARBA" id="ARBA00023012"/>
    </source>
</evidence>
<dbReference type="SUPFAM" id="SSF47384">
    <property type="entry name" value="Homodimeric domain of signal transducing histidine kinase"/>
    <property type="match status" value="1"/>
</dbReference>
<evidence type="ECO:0000256" key="1">
    <source>
        <dbReference type="ARBA" id="ARBA00000085"/>
    </source>
</evidence>
<dbReference type="Pfam" id="PF02518">
    <property type="entry name" value="HATPase_c"/>
    <property type="match status" value="1"/>
</dbReference>
<comment type="catalytic activity">
    <reaction evidence="1">
        <text>ATP + protein L-histidine = ADP + protein N-phospho-L-histidine.</text>
        <dbReference type="EC" id="2.7.13.3"/>
    </reaction>
</comment>
<dbReference type="InterPro" id="IPR003661">
    <property type="entry name" value="HisK_dim/P_dom"/>
</dbReference>
<dbReference type="PROSITE" id="PS50109">
    <property type="entry name" value="HIS_KIN"/>
    <property type="match status" value="1"/>
</dbReference>
<dbReference type="InterPro" id="IPR003594">
    <property type="entry name" value="HATPase_dom"/>
</dbReference>
<dbReference type="SMART" id="SM00388">
    <property type="entry name" value="HisKA"/>
    <property type="match status" value="1"/>
</dbReference>
<dbReference type="PANTHER" id="PTHR45436">
    <property type="entry name" value="SENSOR HISTIDINE KINASE YKOH"/>
    <property type="match status" value="1"/>
</dbReference>
<keyword evidence="9" id="KW-0902">Two-component regulatory system</keyword>
<evidence type="ECO:0000259" key="13">
    <source>
        <dbReference type="PROSITE" id="PS50885"/>
    </source>
</evidence>
<evidence type="ECO:0000313" key="14">
    <source>
        <dbReference type="EMBL" id="ATQ67012.1"/>
    </source>
</evidence>
<feature type="transmembrane region" description="Helical" evidence="11">
    <location>
        <begin position="171"/>
        <end position="193"/>
    </location>
</feature>
<dbReference type="Gene3D" id="3.30.565.10">
    <property type="entry name" value="Histidine kinase-like ATPase, C-terminal domain"/>
    <property type="match status" value="1"/>
</dbReference>
<dbReference type="KEGG" id="mtw:CQW49_03270"/>
<dbReference type="GO" id="GO:0000155">
    <property type="term" value="F:phosphorelay sensor kinase activity"/>
    <property type="evidence" value="ECO:0007669"/>
    <property type="project" value="InterPro"/>
</dbReference>
<gene>
    <name evidence="14" type="ORF">CQW49_03270</name>
</gene>
<keyword evidence="8 11" id="KW-1133">Transmembrane helix</keyword>
<evidence type="ECO:0000256" key="10">
    <source>
        <dbReference type="ARBA" id="ARBA00023136"/>
    </source>
</evidence>
<proteinExistence type="predicted"/>
<feature type="domain" description="Histidine kinase" evidence="12">
    <location>
        <begin position="255"/>
        <end position="455"/>
    </location>
</feature>
<protein>
    <recommendedName>
        <fullName evidence="3">histidine kinase</fullName>
        <ecNumber evidence="3">2.7.13.3</ecNumber>
    </recommendedName>
</protein>
<feature type="transmembrane region" description="Helical" evidence="11">
    <location>
        <begin position="12"/>
        <end position="33"/>
    </location>
</feature>
<dbReference type="STRING" id="595536.GCA_000178815_04506"/>
<evidence type="ECO:0000256" key="2">
    <source>
        <dbReference type="ARBA" id="ARBA00004370"/>
    </source>
</evidence>
<dbReference type="AlphaFoldDB" id="A0A2D2CW53"/>
<dbReference type="EMBL" id="CP023737">
    <property type="protein sequence ID" value="ATQ67012.1"/>
    <property type="molecule type" value="Genomic_DNA"/>
</dbReference>
<evidence type="ECO:0000313" key="15">
    <source>
        <dbReference type="Proteomes" id="UP000230709"/>
    </source>
</evidence>
<dbReference type="Pfam" id="PF00512">
    <property type="entry name" value="HisKA"/>
    <property type="match status" value="1"/>
</dbReference>
<sequence length="462" mass="49455">MSRAPSLTGRLTFIILLVEFVGAFVALSTSYSLELLGLVGNRDMLISDYAINHVHRLVVDSLTRDETGALGVAPTAALRSRLSRTPSLQFAVFEALDRPALPGSSAELSALLKHDGALKSRGQRFAIAARPGRDGRGYLIVDETPHGRLLVAASGYDIEWSDWFYLLSDDIGFTGAFVLVVALASAAATWRGVRDALAPLRRIAADARGIDMSSLGQGVDPTGAPAEVRPVIDAMNEALARLDASVMRMRRYTANAAHELRTPLAILRARLQNEEEPSFKADLEQDTRQLQAIVEQMLIAARLGEGQVSLEEEVDLAETVWSVVAGRAPLAIRCGRQIEFETIGAPSFVRGNARAIASVIGNLVDNALRAEPEGGVVLARVADATVEIIDHGDGVAPTDREAIFEPFWRKSEATPGTGLGLAVAKELMDKMSGRIFVDTTPGGGATFRLSFPATPKRAGPIA</sequence>
<keyword evidence="6 11" id="KW-0812">Transmembrane</keyword>
<dbReference type="InterPro" id="IPR036097">
    <property type="entry name" value="HisK_dim/P_sf"/>
</dbReference>
<keyword evidence="15" id="KW-1185">Reference proteome</keyword>
<dbReference type="Gene3D" id="1.10.287.130">
    <property type="match status" value="1"/>
</dbReference>
<dbReference type="InterPro" id="IPR036890">
    <property type="entry name" value="HATPase_C_sf"/>
</dbReference>
<dbReference type="InterPro" id="IPR003660">
    <property type="entry name" value="HAMP_dom"/>
</dbReference>
<dbReference type="CDD" id="cd00082">
    <property type="entry name" value="HisKA"/>
    <property type="match status" value="1"/>
</dbReference>
<keyword evidence="5" id="KW-0808">Transferase</keyword>
<organism evidence="14 15">
    <name type="scientific">Methylosinus trichosporium (strain ATCC 35070 / NCIMB 11131 / UNIQEM 75 / OB3b)</name>
    <dbReference type="NCBI Taxonomy" id="595536"/>
    <lineage>
        <taxon>Bacteria</taxon>
        <taxon>Pseudomonadati</taxon>
        <taxon>Pseudomonadota</taxon>
        <taxon>Alphaproteobacteria</taxon>
        <taxon>Hyphomicrobiales</taxon>
        <taxon>Methylocystaceae</taxon>
        <taxon>Methylosinus</taxon>
    </lineage>
</organism>